<evidence type="ECO:0000256" key="5">
    <source>
        <dbReference type="ARBA" id="ARBA00012827"/>
    </source>
</evidence>
<feature type="region of interest" description="Disordered" evidence="12">
    <location>
        <begin position="194"/>
        <end position="229"/>
    </location>
</feature>
<dbReference type="PIRSF" id="PIRSF000498">
    <property type="entry name" value="Riboflavin_syn_A"/>
    <property type="match status" value="1"/>
</dbReference>
<feature type="repeat" description="Lumazine-binding" evidence="11">
    <location>
        <begin position="1"/>
        <end position="95"/>
    </location>
</feature>
<dbReference type="RefSeq" id="WP_084263796.1">
    <property type="nucleotide sequence ID" value="NZ_CP007514.1"/>
</dbReference>
<dbReference type="Gene3D" id="2.40.30.20">
    <property type="match status" value="2"/>
</dbReference>
<evidence type="ECO:0000256" key="9">
    <source>
        <dbReference type="ARBA" id="ARBA00022737"/>
    </source>
</evidence>
<dbReference type="AlphaFoldDB" id="A0A023X3M8"/>
<accession>A0A023X3M8</accession>
<dbReference type="KEGG" id="rrd:RradSPS_1371"/>
<comment type="function">
    <text evidence="2">Catalyzes the dismutation of two molecules of 6,7-dimethyl-8-ribityllumazine, resulting in the formation of riboflavin and 5-amino-6-(D-ribitylamino)uracil.</text>
</comment>
<name>A0A023X3M8_RUBRA</name>
<keyword evidence="8 15" id="KW-0808">Transferase</keyword>
<comment type="subunit">
    <text evidence="4">Homotrimer.</text>
</comment>
<evidence type="ECO:0000259" key="13">
    <source>
        <dbReference type="PROSITE" id="PS51177"/>
    </source>
</evidence>
<feature type="repeat" description="Lumazine-binding" evidence="11">
    <location>
        <begin position="96"/>
        <end position="192"/>
    </location>
</feature>
<keyword evidence="9" id="KW-0677">Repeat</keyword>
<evidence type="ECO:0000256" key="4">
    <source>
        <dbReference type="ARBA" id="ARBA00011233"/>
    </source>
</evidence>
<dbReference type="FunFam" id="2.40.30.20:FF:000004">
    <property type="entry name" value="Riboflavin synthase, alpha subunit"/>
    <property type="match status" value="1"/>
</dbReference>
<feature type="domain" description="Lumazine-binding" evidence="13">
    <location>
        <begin position="96"/>
        <end position="192"/>
    </location>
</feature>
<evidence type="ECO:0000256" key="2">
    <source>
        <dbReference type="ARBA" id="ARBA00002803"/>
    </source>
</evidence>
<dbReference type="PANTHER" id="PTHR21098">
    <property type="entry name" value="RIBOFLAVIN SYNTHASE ALPHA CHAIN"/>
    <property type="match status" value="1"/>
</dbReference>
<evidence type="ECO:0000256" key="7">
    <source>
        <dbReference type="ARBA" id="ARBA00022619"/>
    </source>
</evidence>
<dbReference type="FunFam" id="2.40.30.20:FF:000003">
    <property type="entry name" value="Riboflavin synthase, alpha subunit"/>
    <property type="match status" value="1"/>
</dbReference>
<dbReference type="GO" id="GO:0004746">
    <property type="term" value="F:riboflavin synthase activity"/>
    <property type="evidence" value="ECO:0007669"/>
    <property type="project" value="UniProtKB-UniRule"/>
</dbReference>
<evidence type="ECO:0000313" key="16">
    <source>
        <dbReference type="Proteomes" id="UP000025229"/>
    </source>
</evidence>
<dbReference type="SUPFAM" id="SSF63380">
    <property type="entry name" value="Riboflavin synthase domain-like"/>
    <property type="match status" value="2"/>
</dbReference>
<gene>
    <name evidence="14" type="ORF">RradSPS_1371</name>
    <name evidence="15" type="ORF">SIL72_08470</name>
</gene>
<evidence type="ECO:0000313" key="14">
    <source>
        <dbReference type="EMBL" id="AHY46654.1"/>
    </source>
</evidence>
<dbReference type="PANTHER" id="PTHR21098:SF12">
    <property type="entry name" value="RIBOFLAVIN SYNTHASE"/>
    <property type="match status" value="1"/>
</dbReference>
<evidence type="ECO:0000256" key="8">
    <source>
        <dbReference type="ARBA" id="ARBA00022679"/>
    </source>
</evidence>
<proteinExistence type="predicted"/>
<feature type="domain" description="Lumazine-binding" evidence="13">
    <location>
        <begin position="1"/>
        <end position="95"/>
    </location>
</feature>
<reference evidence="15" key="2">
    <citation type="submission" date="2023-11" db="EMBL/GenBank/DDBJ databases">
        <title>MicrobeMod: A computational toolkit for identifying prokaryotic methylation and restriction-modification with nanopore sequencing.</title>
        <authorList>
            <person name="Crits-Christoph A."/>
            <person name="Kang S.C."/>
            <person name="Lee H."/>
            <person name="Ostrov N."/>
        </authorList>
    </citation>
    <scope>NUCLEOTIDE SEQUENCE</scope>
    <source>
        <strain evidence="15">ATCC 51242</strain>
    </source>
</reference>
<dbReference type="GO" id="GO:0009231">
    <property type="term" value="P:riboflavin biosynthetic process"/>
    <property type="evidence" value="ECO:0007669"/>
    <property type="project" value="UniProtKB-KW"/>
</dbReference>
<evidence type="ECO:0000256" key="12">
    <source>
        <dbReference type="SAM" id="MobiDB-lite"/>
    </source>
</evidence>
<dbReference type="NCBIfam" id="TIGR00187">
    <property type="entry name" value="ribE"/>
    <property type="match status" value="1"/>
</dbReference>
<dbReference type="NCBIfam" id="NF006767">
    <property type="entry name" value="PRK09289.1"/>
    <property type="match status" value="1"/>
</dbReference>
<evidence type="ECO:0000256" key="6">
    <source>
        <dbReference type="ARBA" id="ARBA00013950"/>
    </source>
</evidence>
<evidence type="ECO:0000256" key="3">
    <source>
        <dbReference type="ARBA" id="ARBA00004887"/>
    </source>
</evidence>
<evidence type="ECO:0000256" key="11">
    <source>
        <dbReference type="PROSITE-ProRule" id="PRU00524"/>
    </source>
</evidence>
<dbReference type="EMBL" id="JAWXXX010000001">
    <property type="protein sequence ID" value="MDX5894061.1"/>
    <property type="molecule type" value="Genomic_DNA"/>
</dbReference>
<dbReference type="InterPro" id="IPR026017">
    <property type="entry name" value="Lumazine-bd_dom"/>
</dbReference>
<dbReference type="PATRIC" id="fig|42256.3.peg.1388"/>
<dbReference type="InterPro" id="IPR023366">
    <property type="entry name" value="ATP_synth_asu-like_sf"/>
</dbReference>
<dbReference type="InterPro" id="IPR017938">
    <property type="entry name" value="Riboflavin_synthase-like_b-brl"/>
</dbReference>
<keyword evidence="7" id="KW-0686">Riboflavin biosynthesis</keyword>
<evidence type="ECO:0000313" key="15">
    <source>
        <dbReference type="EMBL" id="MDX5894061.1"/>
    </source>
</evidence>
<protein>
    <recommendedName>
        <fullName evidence="6 10">Riboflavin synthase</fullName>
        <ecNumber evidence="5 10">2.5.1.9</ecNumber>
    </recommendedName>
</protein>
<keyword evidence="16" id="KW-1185">Reference proteome</keyword>
<dbReference type="PROSITE" id="PS51177">
    <property type="entry name" value="LUMAZINE_BIND"/>
    <property type="match status" value="2"/>
</dbReference>
<evidence type="ECO:0000256" key="10">
    <source>
        <dbReference type="NCBIfam" id="TIGR00187"/>
    </source>
</evidence>
<dbReference type="OrthoDB" id="9788537at2"/>
<dbReference type="Pfam" id="PF00677">
    <property type="entry name" value="Lum_binding"/>
    <property type="match status" value="2"/>
</dbReference>
<dbReference type="EC" id="2.5.1.9" evidence="5 10"/>
<dbReference type="eggNOG" id="COG0307">
    <property type="taxonomic scope" value="Bacteria"/>
</dbReference>
<reference evidence="14 16" key="1">
    <citation type="submission" date="2014-03" db="EMBL/GenBank/DDBJ databases">
        <title>Complete genome sequence of the Radio-Resistant Rubrobacter radiotolerans RSPS-4.</title>
        <authorList>
            <person name="Egas C.C."/>
            <person name="Barroso C.C."/>
            <person name="Froufe H.J.C."/>
            <person name="Pacheco J.J."/>
            <person name="Albuquerque L.L."/>
            <person name="da Costa M.M.S."/>
        </authorList>
    </citation>
    <scope>NUCLEOTIDE SEQUENCE [LARGE SCALE GENOMIC DNA]</scope>
    <source>
        <strain evidence="14 16">RSPS-4</strain>
    </source>
</reference>
<dbReference type="Proteomes" id="UP000025229">
    <property type="component" value="Chromosome"/>
</dbReference>
<feature type="compositionally biased region" description="Basic and acidic residues" evidence="12">
    <location>
        <begin position="217"/>
        <end position="229"/>
    </location>
</feature>
<evidence type="ECO:0000256" key="1">
    <source>
        <dbReference type="ARBA" id="ARBA00000968"/>
    </source>
</evidence>
<dbReference type="HOGENOM" id="CLU_034388_2_0_11"/>
<sequence length="229" mass="24195">MFTGLVEETGRVLEVSGGGMLRLKVASSVAAADASPGDSISVNGVCLTVSEHDGESLVFYAMDETMRRTALGNLAEGSLVNLERAMSAQDRFGGHIVQGHVDGVGEVRSVTPEGDAELWEFSAPESVLRYTVEKGSICVDGISLTVVSVSESGFVVSILPQTKAQTDLSELGIGSRVNLEADVIGKYVERLVAPRTSRRTEEPADAAGAAENGEEPAEGRRLGREKQRS</sequence>
<dbReference type="EMBL" id="CP007514">
    <property type="protein sequence ID" value="AHY46654.1"/>
    <property type="molecule type" value="Genomic_DNA"/>
</dbReference>
<comment type="catalytic activity">
    <reaction evidence="1">
        <text>2 6,7-dimethyl-8-(1-D-ribityl)lumazine + H(+) = 5-amino-6-(D-ribitylamino)uracil + riboflavin</text>
        <dbReference type="Rhea" id="RHEA:20772"/>
        <dbReference type="ChEBI" id="CHEBI:15378"/>
        <dbReference type="ChEBI" id="CHEBI:15934"/>
        <dbReference type="ChEBI" id="CHEBI:57986"/>
        <dbReference type="ChEBI" id="CHEBI:58201"/>
        <dbReference type="EC" id="2.5.1.9"/>
    </reaction>
</comment>
<organism evidence="14 16">
    <name type="scientific">Rubrobacter radiotolerans</name>
    <name type="common">Arthrobacter radiotolerans</name>
    <dbReference type="NCBI Taxonomy" id="42256"/>
    <lineage>
        <taxon>Bacteria</taxon>
        <taxon>Bacillati</taxon>
        <taxon>Actinomycetota</taxon>
        <taxon>Rubrobacteria</taxon>
        <taxon>Rubrobacterales</taxon>
        <taxon>Rubrobacteraceae</taxon>
        <taxon>Rubrobacter</taxon>
    </lineage>
</organism>
<dbReference type="Proteomes" id="UP001281130">
    <property type="component" value="Unassembled WGS sequence"/>
</dbReference>
<dbReference type="CDD" id="cd00402">
    <property type="entry name" value="Riboflavin_synthase_like"/>
    <property type="match status" value="1"/>
</dbReference>
<comment type="pathway">
    <text evidence="3">Cofactor biosynthesis; riboflavin biosynthesis; riboflavin from 2-hydroxy-3-oxobutyl phosphate and 5-amino-6-(D-ribitylamino)uracil: step 2/2.</text>
</comment>
<dbReference type="InterPro" id="IPR001783">
    <property type="entry name" value="Lumazine-bd"/>
</dbReference>
<dbReference type="STRING" id="42256.RradSPS_1371"/>